<dbReference type="SUPFAM" id="SSF54427">
    <property type="entry name" value="NTF2-like"/>
    <property type="match status" value="1"/>
</dbReference>
<organism evidence="2 3">
    <name type="scientific">Austropuccinia psidii MF-1</name>
    <dbReference type="NCBI Taxonomy" id="1389203"/>
    <lineage>
        <taxon>Eukaryota</taxon>
        <taxon>Fungi</taxon>
        <taxon>Dikarya</taxon>
        <taxon>Basidiomycota</taxon>
        <taxon>Pucciniomycotina</taxon>
        <taxon>Pucciniomycetes</taxon>
        <taxon>Pucciniales</taxon>
        <taxon>Sphaerophragmiaceae</taxon>
        <taxon>Austropuccinia</taxon>
    </lineage>
</organism>
<dbReference type="OrthoDB" id="25408at2759"/>
<dbReference type="PROSITE" id="PS50177">
    <property type="entry name" value="NTF2_DOMAIN"/>
    <property type="match status" value="1"/>
</dbReference>
<dbReference type="Proteomes" id="UP000765509">
    <property type="component" value="Unassembled WGS sequence"/>
</dbReference>
<sequence>MNSNDLLTSNQPKSSNVISTNPRALEIRANRHAELFVEAYYSIYDSKSRVNKLVEFYRSDARIVWNGNAISNLTIFSSSLLSQLSFSKHEIQSFDAHAIPGSIVPPSILPTLSITVTGQVLFSSQPFPSTFKMPDAKDISPNQNPVNLKDALNGLPRVFSQTFILIPSNNNLASEPNTSALVSNYSIIADCFRFVG</sequence>
<dbReference type="InterPro" id="IPR045875">
    <property type="entry name" value="NTF2"/>
</dbReference>
<dbReference type="Gene3D" id="3.10.450.50">
    <property type="match status" value="1"/>
</dbReference>
<reference evidence="2" key="1">
    <citation type="submission" date="2021-03" db="EMBL/GenBank/DDBJ databases">
        <title>Draft genome sequence of rust myrtle Austropuccinia psidii MF-1, a brazilian biotype.</title>
        <authorList>
            <person name="Quecine M.C."/>
            <person name="Pachon D.M.R."/>
            <person name="Bonatelli M.L."/>
            <person name="Correr F.H."/>
            <person name="Franceschini L.M."/>
            <person name="Leite T.F."/>
            <person name="Margarido G.R.A."/>
            <person name="Almeida C.A."/>
            <person name="Ferrarezi J.A."/>
            <person name="Labate C.A."/>
        </authorList>
    </citation>
    <scope>NUCLEOTIDE SEQUENCE</scope>
    <source>
        <strain evidence="2">MF-1</strain>
    </source>
</reference>
<keyword evidence="3" id="KW-1185">Reference proteome</keyword>
<dbReference type="GO" id="GO:0006913">
    <property type="term" value="P:nucleocytoplasmic transport"/>
    <property type="evidence" value="ECO:0007669"/>
    <property type="project" value="InterPro"/>
</dbReference>
<dbReference type="InterPro" id="IPR032710">
    <property type="entry name" value="NTF2-like_dom_sf"/>
</dbReference>
<gene>
    <name evidence="2" type="ORF">O181_045969</name>
</gene>
<protein>
    <recommendedName>
        <fullName evidence="1">NTF2 domain-containing protein</fullName>
    </recommendedName>
</protein>
<name>A0A9Q3DN17_9BASI</name>
<dbReference type="InterPro" id="IPR019488">
    <property type="entry name" value="Nucl_pore_RNA_shuttling_Mtr2"/>
</dbReference>
<comment type="caution">
    <text evidence="2">The sequence shown here is derived from an EMBL/GenBank/DDBJ whole genome shotgun (WGS) entry which is preliminary data.</text>
</comment>
<dbReference type="InterPro" id="IPR018222">
    <property type="entry name" value="Nuclear_transport_factor_2_euk"/>
</dbReference>
<dbReference type="Pfam" id="PF10429">
    <property type="entry name" value="Mtr2"/>
    <property type="match status" value="1"/>
</dbReference>
<evidence type="ECO:0000313" key="2">
    <source>
        <dbReference type="EMBL" id="MBW0506254.1"/>
    </source>
</evidence>
<dbReference type="EMBL" id="AVOT02018972">
    <property type="protein sequence ID" value="MBW0506254.1"/>
    <property type="molecule type" value="Genomic_DNA"/>
</dbReference>
<dbReference type="AlphaFoldDB" id="A0A9Q3DN17"/>
<feature type="domain" description="NTF2" evidence="1">
    <location>
        <begin position="32"/>
        <end position="194"/>
    </location>
</feature>
<dbReference type="PANTHER" id="PTHR12612">
    <property type="entry name" value="NUCLEAR TRANSPORT FACTOR 2"/>
    <property type="match status" value="1"/>
</dbReference>
<proteinExistence type="predicted"/>
<evidence type="ECO:0000259" key="1">
    <source>
        <dbReference type="PROSITE" id="PS50177"/>
    </source>
</evidence>
<accession>A0A9Q3DN17</accession>
<evidence type="ECO:0000313" key="3">
    <source>
        <dbReference type="Proteomes" id="UP000765509"/>
    </source>
</evidence>